<dbReference type="EMBL" id="BGPR01000092">
    <property type="protein sequence ID" value="GBL93204.1"/>
    <property type="molecule type" value="Genomic_DNA"/>
</dbReference>
<dbReference type="AlphaFoldDB" id="A0A4Y2BPT5"/>
<comment type="caution">
    <text evidence="1">The sequence shown here is derived from an EMBL/GenBank/DDBJ whole genome shotgun (WGS) entry which is preliminary data.</text>
</comment>
<protein>
    <submittedName>
        <fullName evidence="1">Uncharacterized protein</fullName>
    </submittedName>
</protein>
<keyword evidence="2" id="KW-1185">Reference proteome</keyword>
<gene>
    <name evidence="1" type="ORF">AVEN_42654_1</name>
</gene>
<dbReference type="Proteomes" id="UP000499080">
    <property type="component" value="Unassembled WGS sequence"/>
</dbReference>
<accession>A0A4Y2BPT5</accession>
<sequence>MLGEAGLEPPPPPMLHDYCPTARRKTLDRVAASRRVEERRNEGNRLLHEIIIRGRWSSPKLFFKKSVLEMCNLVLYQATTPVGRKCVIRAVAGGVPEKQIARELGVQPSLCSKLTVWGTTFTFQSPLYCPLAT</sequence>
<proteinExistence type="predicted"/>
<evidence type="ECO:0000313" key="2">
    <source>
        <dbReference type="Proteomes" id="UP000499080"/>
    </source>
</evidence>
<evidence type="ECO:0000313" key="1">
    <source>
        <dbReference type="EMBL" id="GBL93204.1"/>
    </source>
</evidence>
<reference evidence="1 2" key="1">
    <citation type="journal article" date="2019" name="Sci. Rep.">
        <title>Orb-weaving spider Araneus ventricosus genome elucidates the spidroin gene catalogue.</title>
        <authorList>
            <person name="Kono N."/>
            <person name="Nakamura H."/>
            <person name="Ohtoshi R."/>
            <person name="Moran D.A.P."/>
            <person name="Shinohara A."/>
            <person name="Yoshida Y."/>
            <person name="Fujiwara M."/>
            <person name="Mori M."/>
            <person name="Tomita M."/>
            <person name="Arakawa K."/>
        </authorList>
    </citation>
    <scope>NUCLEOTIDE SEQUENCE [LARGE SCALE GENOMIC DNA]</scope>
</reference>
<name>A0A4Y2BPT5_ARAVE</name>
<organism evidence="1 2">
    <name type="scientific">Araneus ventricosus</name>
    <name type="common">Orbweaver spider</name>
    <name type="synonym">Epeira ventricosa</name>
    <dbReference type="NCBI Taxonomy" id="182803"/>
    <lineage>
        <taxon>Eukaryota</taxon>
        <taxon>Metazoa</taxon>
        <taxon>Ecdysozoa</taxon>
        <taxon>Arthropoda</taxon>
        <taxon>Chelicerata</taxon>
        <taxon>Arachnida</taxon>
        <taxon>Araneae</taxon>
        <taxon>Araneomorphae</taxon>
        <taxon>Entelegynae</taxon>
        <taxon>Araneoidea</taxon>
        <taxon>Araneidae</taxon>
        <taxon>Araneus</taxon>
    </lineage>
</organism>